<evidence type="ECO:0000313" key="8">
    <source>
        <dbReference type="Proteomes" id="UP000831537"/>
    </source>
</evidence>
<dbReference type="SUPFAM" id="SSF88659">
    <property type="entry name" value="Sigma3 and sigma4 domains of RNA polymerase sigma factors"/>
    <property type="match status" value="1"/>
</dbReference>
<dbReference type="SUPFAM" id="SSF88946">
    <property type="entry name" value="Sigma2 domain of RNA polymerase sigma factors"/>
    <property type="match status" value="1"/>
</dbReference>
<evidence type="ECO:0000256" key="3">
    <source>
        <dbReference type="ARBA" id="ARBA00023082"/>
    </source>
</evidence>
<dbReference type="RefSeq" id="WP_244743432.1">
    <property type="nucleotide sequence ID" value="NZ_CP095071.1"/>
</dbReference>
<accession>A0ABY4GKP6</accession>
<evidence type="ECO:0000259" key="5">
    <source>
        <dbReference type="Pfam" id="PF04542"/>
    </source>
</evidence>
<evidence type="ECO:0000313" key="7">
    <source>
        <dbReference type="EMBL" id="UOQ84926.1"/>
    </source>
</evidence>
<dbReference type="PANTHER" id="PTHR43133:SF60">
    <property type="entry name" value="RNA POLYMERASE SIGMA FACTOR SIGV"/>
    <property type="match status" value="1"/>
</dbReference>
<dbReference type="Gene3D" id="1.10.10.10">
    <property type="entry name" value="Winged helix-like DNA-binding domain superfamily/Winged helix DNA-binding domain"/>
    <property type="match status" value="1"/>
</dbReference>
<dbReference type="InterPro" id="IPR013324">
    <property type="entry name" value="RNA_pol_sigma_r3/r4-like"/>
</dbReference>
<keyword evidence="3" id="KW-0731">Sigma factor</keyword>
<keyword evidence="8" id="KW-1185">Reference proteome</keyword>
<dbReference type="EMBL" id="CP095071">
    <property type="protein sequence ID" value="UOQ84926.1"/>
    <property type="molecule type" value="Genomic_DNA"/>
</dbReference>
<reference evidence="7 8" key="1">
    <citation type="submission" date="2022-04" db="EMBL/GenBank/DDBJ databases">
        <title>Gracilibacillus sp. isolated from saltern.</title>
        <authorList>
            <person name="Won M."/>
            <person name="Lee C.-M."/>
            <person name="Woen H.-Y."/>
            <person name="Kwon S.-W."/>
        </authorList>
    </citation>
    <scope>NUCLEOTIDE SEQUENCE [LARGE SCALE GENOMIC DNA]</scope>
    <source>
        <strain evidence="7 8">SSPM10-3</strain>
    </source>
</reference>
<dbReference type="CDD" id="cd06171">
    <property type="entry name" value="Sigma70_r4"/>
    <property type="match status" value="1"/>
</dbReference>
<dbReference type="InterPro" id="IPR013325">
    <property type="entry name" value="RNA_pol_sigma_r2"/>
</dbReference>
<dbReference type="Pfam" id="PF08281">
    <property type="entry name" value="Sigma70_r4_2"/>
    <property type="match status" value="1"/>
</dbReference>
<dbReference type="Gene3D" id="1.10.1740.10">
    <property type="match status" value="1"/>
</dbReference>
<feature type="domain" description="RNA polymerase sigma factor 70 region 4 type 2" evidence="6">
    <location>
        <begin position="119"/>
        <end position="165"/>
    </location>
</feature>
<dbReference type="Pfam" id="PF04542">
    <property type="entry name" value="Sigma70_r2"/>
    <property type="match status" value="1"/>
</dbReference>
<comment type="similarity">
    <text evidence="1">Belongs to the sigma-70 factor family. ECF subfamily.</text>
</comment>
<dbReference type="InterPro" id="IPR014284">
    <property type="entry name" value="RNA_pol_sigma-70_dom"/>
</dbReference>
<protein>
    <submittedName>
        <fullName evidence="7">Sigma-70 family RNA polymerase sigma factor</fullName>
    </submittedName>
</protein>
<dbReference type="PANTHER" id="PTHR43133">
    <property type="entry name" value="RNA POLYMERASE ECF-TYPE SIGMA FACTO"/>
    <property type="match status" value="1"/>
</dbReference>
<sequence length="189" mass="22538">MGEQEKYFVDETELRNVMTQYGTSLLKLVYSYVKNWATAEDIVQETFITYSQKFYQFKGNSSLKTWLYKIAINKSKDYLKSPKNKWKYLNLTKLKLSSHLKNPDEELEKNTESYVVAKCLYKIDIKYREVLNLYYYEDLAIKEIAYLLSIGESNVKTRLNRGRKKFKSHYVKEVEENGRKIKEAKDILE</sequence>
<evidence type="ECO:0000256" key="4">
    <source>
        <dbReference type="ARBA" id="ARBA00023163"/>
    </source>
</evidence>
<dbReference type="InterPro" id="IPR039425">
    <property type="entry name" value="RNA_pol_sigma-70-like"/>
</dbReference>
<organism evidence="7 8">
    <name type="scientific">Gracilibacillus salinarum</name>
    <dbReference type="NCBI Taxonomy" id="2932255"/>
    <lineage>
        <taxon>Bacteria</taxon>
        <taxon>Bacillati</taxon>
        <taxon>Bacillota</taxon>
        <taxon>Bacilli</taxon>
        <taxon>Bacillales</taxon>
        <taxon>Bacillaceae</taxon>
        <taxon>Gracilibacillus</taxon>
    </lineage>
</organism>
<evidence type="ECO:0000256" key="2">
    <source>
        <dbReference type="ARBA" id="ARBA00023015"/>
    </source>
</evidence>
<keyword evidence="4" id="KW-0804">Transcription</keyword>
<dbReference type="Proteomes" id="UP000831537">
    <property type="component" value="Chromosome"/>
</dbReference>
<name>A0ABY4GKP6_9BACI</name>
<gene>
    <name evidence="7" type="ORF">MUN87_20120</name>
</gene>
<dbReference type="NCBIfam" id="TIGR02937">
    <property type="entry name" value="sigma70-ECF"/>
    <property type="match status" value="1"/>
</dbReference>
<dbReference type="InterPro" id="IPR036388">
    <property type="entry name" value="WH-like_DNA-bd_sf"/>
</dbReference>
<evidence type="ECO:0000259" key="6">
    <source>
        <dbReference type="Pfam" id="PF08281"/>
    </source>
</evidence>
<proteinExistence type="inferred from homology"/>
<feature type="domain" description="RNA polymerase sigma-70 region 2" evidence="5">
    <location>
        <begin position="19"/>
        <end position="81"/>
    </location>
</feature>
<dbReference type="InterPro" id="IPR007627">
    <property type="entry name" value="RNA_pol_sigma70_r2"/>
</dbReference>
<dbReference type="InterPro" id="IPR013249">
    <property type="entry name" value="RNA_pol_sigma70_r4_t2"/>
</dbReference>
<keyword evidence="2" id="KW-0805">Transcription regulation</keyword>
<evidence type="ECO:0000256" key="1">
    <source>
        <dbReference type="ARBA" id="ARBA00010641"/>
    </source>
</evidence>